<gene>
    <name evidence="1" type="primary">ORF220828</name>
</gene>
<dbReference type="AlphaFoldDB" id="A0A0B7C198"/>
<evidence type="ECO:0008006" key="2">
    <source>
        <dbReference type="Google" id="ProtNLM"/>
    </source>
</evidence>
<evidence type="ECO:0000313" key="1">
    <source>
        <dbReference type="EMBL" id="CEK99254.1"/>
    </source>
</evidence>
<protein>
    <recommendedName>
        <fullName evidence="2">Protein kinase domain-containing protein</fullName>
    </recommendedName>
</protein>
<reference evidence="1" key="1">
    <citation type="submission" date="2014-12" db="EMBL/GenBank/DDBJ databases">
        <title>Insight into the proteome of Arion vulgaris.</title>
        <authorList>
            <person name="Aradska J."/>
            <person name="Bulat T."/>
            <person name="Smidak R."/>
            <person name="Sarate P."/>
            <person name="Gangsoo J."/>
            <person name="Sialana F."/>
            <person name="Bilban M."/>
            <person name="Lubec G."/>
        </authorList>
    </citation>
    <scope>NUCLEOTIDE SEQUENCE</scope>
    <source>
        <tissue evidence="1">Skin</tissue>
    </source>
</reference>
<proteinExistence type="predicted"/>
<organism evidence="1">
    <name type="scientific">Arion vulgaris</name>
    <dbReference type="NCBI Taxonomy" id="1028688"/>
    <lineage>
        <taxon>Eukaryota</taxon>
        <taxon>Metazoa</taxon>
        <taxon>Spiralia</taxon>
        <taxon>Lophotrochozoa</taxon>
        <taxon>Mollusca</taxon>
        <taxon>Gastropoda</taxon>
        <taxon>Heterobranchia</taxon>
        <taxon>Euthyneura</taxon>
        <taxon>Panpulmonata</taxon>
        <taxon>Eupulmonata</taxon>
        <taxon>Stylommatophora</taxon>
        <taxon>Helicina</taxon>
        <taxon>Arionoidea</taxon>
        <taxon>Arionidae</taxon>
        <taxon>Arion</taxon>
    </lineage>
</organism>
<dbReference type="EMBL" id="HACG01052383">
    <property type="protein sequence ID" value="CEK99254.1"/>
    <property type="molecule type" value="Transcribed_RNA"/>
</dbReference>
<sequence length="79" mass="8738">LVPYTLCDQNLDCGQACNMLVKNCGDQFYASPELPFTGRTLGDLGKVITECPVPQFDISGEATAFLKHILHKDPRRRLG</sequence>
<name>A0A0B7C198_9EUPU</name>
<feature type="non-terminal residue" evidence="1">
    <location>
        <position position="1"/>
    </location>
</feature>
<feature type="non-terminal residue" evidence="1">
    <location>
        <position position="79"/>
    </location>
</feature>
<accession>A0A0B7C198</accession>